<dbReference type="RefSeq" id="WP_350446757.1">
    <property type="nucleotide sequence ID" value="NZ_CP158373.1"/>
</dbReference>
<proteinExistence type="predicted"/>
<evidence type="ECO:0000259" key="1">
    <source>
        <dbReference type="Pfam" id="PF14243"/>
    </source>
</evidence>
<organism evidence="2">
    <name type="scientific">Pseudomonas solani</name>
    <dbReference type="NCBI Taxonomy" id="2731552"/>
    <lineage>
        <taxon>Bacteria</taxon>
        <taxon>Pseudomonadati</taxon>
        <taxon>Pseudomonadota</taxon>
        <taxon>Gammaproteobacteria</taxon>
        <taxon>Pseudomonadales</taxon>
        <taxon>Pseudomonadaceae</taxon>
        <taxon>Pseudomonas</taxon>
    </lineage>
</organism>
<dbReference type="EMBL" id="CP158373">
    <property type="protein sequence ID" value="XBY62689.1"/>
    <property type="molecule type" value="Genomic_DNA"/>
</dbReference>
<accession>A0AAU7XYR2</accession>
<gene>
    <name evidence="2" type="ORF">ABS648_22445</name>
</gene>
<reference evidence="2" key="1">
    <citation type="submission" date="2023-08" db="EMBL/GenBank/DDBJ databases">
        <title>Increased levels of nutrients transform a symbiont into a lethal pathobiont.</title>
        <authorList>
            <person name="Lachnit T."/>
            <person name="Ulrich L."/>
            <person name="Willmer F.M."/>
            <person name="Hasenbein T."/>
            <person name="Steiner L.X."/>
            <person name="Wolters M."/>
            <person name="Herbst E.M."/>
            <person name="Deines P."/>
        </authorList>
    </citation>
    <scope>NUCLEOTIDE SEQUENCE</scope>
    <source>
        <strain evidence="2">T3</strain>
    </source>
</reference>
<name>A0AAU7XYR2_9PSED</name>
<protein>
    <submittedName>
        <fullName evidence="2">ATP-grasp domain-containing protein</fullName>
    </submittedName>
</protein>
<evidence type="ECO:0000313" key="2">
    <source>
        <dbReference type="EMBL" id="XBY62689.1"/>
    </source>
</evidence>
<dbReference type="InterPro" id="IPR025643">
    <property type="entry name" value="R2K_3"/>
</dbReference>
<feature type="domain" description="ATP-grasp" evidence="1">
    <location>
        <begin position="126"/>
        <end position="255"/>
    </location>
</feature>
<dbReference type="Pfam" id="PF14243">
    <property type="entry name" value="R2K_3"/>
    <property type="match status" value="1"/>
</dbReference>
<sequence>MHLLYPSSPDNPNIPDETFAEEFAAAKAAGLGCSLFSCEELELQRFKPKPALEEGARVLYRGWMLTPAAYGYLHASIASQGAIPITSPAQYRHCHHLPEWYPQCQDLTPATLVLPRDADFAAALAEAGWSACFVKDYVKSLTTQRGSIAHNADEVVEIIALIERYRGELEGGICLRQFEPLIPETEERYFVLDGRAHGRSDEVPALVHDIAQRVPCPFFSVDLVASETGALRLVELGDGQVSDRKQWPAERFVVMLCSAVST</sequence>
<dbReference type="AlphaFoldDB" id="A0AAU7XYR2"/>